<name>A0A0L8I2M3_OCTBM</name>
<sequence>MILVAACLSLLRSFLKLIWFSQHTVVWRFETHLNKYQQLKNYFVVQIRN</sequence>
<gene>
    <name evidence="2" type="ORF">OCBIM_22038829mg</name>
</gene>
<keyword evidence="1" id="KW-0732">Signal</keyword>
<evidence type="ECO:0000313" key="2">
    <source>
        <dbReference type="EMBL" id="KOF95300.1"/>
    </source>
</evidence>
<proteinExistence type="predicted"/>
<reference evidence="2" key="1">
    <citation type="submission" date="2015-07" db="EMBL/GenBank/DDBJ databases">
        <title>MeaNS - Measles Nucleotide Surveillance Program.</title>
        <authorList>
            <person name="Tran T."/>
            <person name="Druce J."/>
        </authorList>
    </citation>
    <scope>NUCLEOTIDE SEQUENCE</scope>
    <source>
        <strain evidence="2">UCB-OBI-ISO-001</strain>
        <tissue evidence="2">Gonad</tissue>
    </source>
</reference>
<dbReference type="EMBL" id="KQ416768">
    <property type="protein sequence ID" value="KOF95300.1"/>
    <property type="molecule type" value="Genomic_DNA"/>
</dbReference>
<protein>
    <submittedName>
        <fullName evidence="2">Uncharacterized protein</fullName>
    </submittedName>
</protein>
<dbReference type="AlphaFoldDB" id="A0A0L8I2M3"/>
<feature type="signal peptide" evidence="1">
    <location>
        <begin position="1"/>
        <end position="20"/>
    </location>
</feature>
<feature type="chain" id="PRO_5005584119" evidence="1">
    <location>
        <begin position="21"/>
        <end position="49"/>
    </location>
</feature>
<organism evidence="2">
    <name type="scientific">Octopus bimaculoides</name>
    <name type="common">California two-spotted octopus</name>
    <dbReference type="NCBI Taxonomy" id="37653"/>
    <lineage>
        <taxon>Eukaryota</taxon>
        <taxon>Metazoa</taxon>
        <taxon>Spiralia</taxon>
        <taxon>Lophotrochozoa</taxon>
        <taxon>Mollusca</taxon>
        <taxon>Cephalopoda</taxon>
        <taxon>Coleoidea</taxon>
        <taxon>Octopodiformes</taxon>
        <taxon>Octopoda</taxon>
        <taxon>Incirrata</taxon>
        <taxon>Octopodidae</taxon>
        <taxon>Octopus</taxon>
    </lineage>
</organism>
<evidence type="ECO:0000256" key="1">
    <source>
        <dbReference type="SAM" id="SignalP"/>
    </source>
</evidence>
<accession>A0A0L8I2M3</accession>